<evidence type="ECO:0000259" key="1">
    <source>
        <dbReference type="Pfam" id="PF11716"/>
    </source>
</evidence>
<accession>A0ABX7EHB7</accession>
<sequence>MDASHVTAAVAETQRVLGPHTDADWSVPAGPLEWSCRDTAVHIAHDLLAYATQLTAAPTDAYLPLDLTVRPEATPADILHTLTACATLLSSALTTTAPTARAWHWGPCDPTGFAAMGTAELLLHTHDITQGLALPWTPPAALTSLVLARLFPDAPEGASTPVLLWCTGRTSLPGRPRRTSWTWQAART</sequence>
<dbReference type="InterPro" id="IPR024344">
    <property type="entry name" value="MDMPI_metal-binding"/>
</dbReference>
<dbReference type="Pfam" id="PF11716">
    <property type="entry name" value="MDMPI_N"/>
    <property type="match status" value="1"/>
</dbReference>
<dbReference type="Gene3D" id="1.20.120.450">
    <property type="entry name" value="dinb family like domain"/>
    <property type="match status" value="1"/>
</dbReference>
<organism evidence="2 3">
    <name type="scientific">Streptomyces koyangensis</name>
    <dbReference type="NCBI Taxonomy" id="188770"/>
    <lineage>
        <taxon>Bacteria</taxon>
        <taxon>Bacillati</taxon>
        <taxon>Actinomycetota</taxon>
        <taxon>Actinomycetes</taxon>
        <taxon>Kitasatosporales</taxon>
        <taxon>Streptomycetaceae</taxon>
        <taxon>Streptomyces</taxon>
        <taxon>Streptomyces aurantiacus group</taxon>
    </lineage>
</organism>
<evidence type="ECO:0000313" key="2">
    <source>
        <dbReference type="EMBL" id="QRF03579.1"/>
    </source>
</evidence>
<feature type="domain" description="Mycothiol-dependent maleylpyruvate isomerase metal-binding" evidence="1">
    <location>
        <begin position="7"/>
        <end position="128"/>
    </location>
</feature>
<keyword evidence="3" id="KW-1185">Reference proteome</keyword>
<protein>
    <recommendedName>
        <fullName evidence="1">Mycothiol-dependent maleylpyruvate isomerase metal-binding domain-containing protein</fullName>
    </recommendedName>
</protein>
<proteinExistence type="predicted"/>
<name>A0ABX7EHB7_9ACTN</name>
<gene>
    <name evidence="2" type="ORF">G9U55_16265</name>
</gene>
<dbReference type="InterPro" id="IPR034660">
    <property type="entry name" value="DinB/YfiT-like"/>
</dbReference>
<dbReference type="SUPFAM" id="SSF109854">
    <property type="entry name" value="DinB/YfiT-like putative metalloenzymes"/>
    <property type="match status" value="1"/>
</dbReference>
<dbReference type="EMBL" id="CP049945">
    <property type="protein sequence ID" value="QRF03579.1"/>
    <property type="molecule type" value="Genomic_DNA"/>
</dbReference>
<dbReference type="Proteomes" id="UP000596311">
    <property type="component" value="Chromosome"/>
</dbReference>
<dbReference type="RefSeq" id="WP_203215075.1">
    <property type="nucleotide sequence ID" value="NZ_CP049945.1"/>
</dbReference>
<evidence type="ECO:0000313" key="3">
    <source>
        <dbReference type="Proteomes" id="UP000596311"/>
    </source>
</evidence>
<reference evidence="2 3" key="1">
    <citation type="submission" date="2020-03" db="EMBL/GenBank/DDBJ databases">
        <title>Genome mining and metabolic profiling illuminate the polycyclic tetramate macrolactams from Streptomyces koyangensis SCSIO 5802.</title>
        <authorList>
            <person name="Ding W."/>
        </authorList>
    </citation>
    <scope>NUCLEOTIDE SEQUENCE [LARGE SCALE GENOMIC DNA]</scope>
    <source>
        <strain evidence="2 3">SCSIO 5802</strain>
    </source>
</reference>